<sequence>MDKQQRVTFTVKEIPGEKESEQPFLSSPATGQVRPSGTSGVGSISSVSAPYYNAVTPAQPGPGPPYPAYAPYRPYPATRAGSYDSYSAPYANWVPMPPFPGYKPSSTDSPNDWSPDGGVVAPSTGPEPLPFGPYYEKYGLPHDLLPYPSPAGPAYGYPITLPGPSDTSRPNDNPGTKMPDVPANPAFVSAPSTELAPPPPPPPPPLPPRPLNTSRPNDSPGTRMPDVPANSAFESTSGSAVPIPPPPPPPPSGLPDVPLNGIFRTPMYGYYYGPSPPVPQEGASQPSSKPESATASSDPLLGVAPDGAAPTPARPTSHCTLLLCVYRKKDTKCRSFRLKVDRSWTDAQFFTEMRNAYFRQLGGRRVKWLSLRGLKAIIPLHYGPTTRPVRLLDSSALALQELWYAFRRPEQIESQGEWVDWAFALKAQANNRYGLEFVEGWNGSKIAALGVTPLLGTLVASIAWARAGGDLQTVFTVTSYALAVCTGGLALVAILSQVGD</sequence>
<organism evidence="3 4">
    <name type="scientific">Canariomyces notabilis</name>
    <dbReference type="NCBI Taxonomy" id="2074819"/>
    <lineage>
        <taxon>Eukaryota</taxon>
        <taxon>Fungi</taxon>
        <taxon>Dikarya</taxon>
        <taxon>Ascomycota</taxon>
        <taxon>Pezizomycotina</taxon>
        <taxon>Sordariomycetes</taxon>
        <taxon>Sordariomycetidae</taxon>
        <taxon>Sordariales</taxon>
        <taxon>Chaetomiaceae</taxon>
        <taxon>Canariomyces</taxon>
    </lineage>
</organism>
<feature type="compositionally biased region" description="Polar residues" evidence="1">
    <location>
        <begin position="282"/>
        <end position="297"/>
    </location>
</feature>
<evidence type="ECO:0000313" key="3">
    <source>
        <dbReference type="EMBL" id="KAK4116939.1"/>
    </source>
</evidence>
<dbReference type="Proteomes" id="UP001302812">
    <property type="component" value="Unassembled WGS sequence"/>
</dbReference>
<feature type="compositionally biased region" description="Polar residues" evidence="1">
    <location>
        <begin position="165"/>
        <end position="174"/>
    </location>
</feature>
<keyword evidence="2" id="KW-0812">Transmembrane</keyword>
<feature type="compositionally biased region" description="Pro residues" evidence="1">
    <location>
        <begin position="242"/>
        <end position="253"/>
    </location>
</feature>
<feature type="region of interest" description="Disordered" evidence="1">
    <location>
        <begin position="149"/>
        <end position="259"/>
    </location>
</feature>
<dbReference type="EMBL" id="MU853332">
    <property type="protein sequence ID" value="KAK4116939.1"/>
    <property type="molecule type" value="Genomic_DNA"/>
</dbReference>
<reference evidence="3" key="2">
    <citation type="submission" date="2023-05" db="EMBL/GenBank/DDBJ databases">
        <authorList>
            <consortium name="Lawrence Berkeley National Laboratory"/>
            <person name="Steindorff A."/>
            <person name="Hensen N."/>
            <person name="Bonometti L."/>
            <person name="Westerberg I."/>
            <person name="Brannstrom I.O."/>
            <person name="Guillou S."/>
            <person name="Cros-Aarteil S."/>
            <person name="Calhoun S."/>
            <person name="Haridas S."/>
            <person name="Kuo A."/>
            <person name="Mondo S."/>
            <person name="Pangilinan J."/>
            <person name="Riley R."/>
            <person name="Labutti K."/>
            <person name="Andreopoulos B."/>
            <person name="Lipzen A."/>
            <person name="Chen C."/>
            <person name="Yanf M."/>
            <person name="Daum C."/>
            <person name="Ng V."/>
            <person name="Clum A."/>
            <person name="Ohm R."/>
            <person name="Martin F."/>
            <person name="Silar P."/>
            <person name="Natvig D."/>
            <person name="Lalanne C."/>
            <person name="Gautier V."/>
            <person name="Ament-Velasquez S.L."/>
            <person name="Kruys A."/>
            <person name="Hutchinson M.I."/>
            <person name="Powell A.J."/>
            <person name="Barry K."/>
            <person name="Miller A.N."/>
            <person name="Grigoriev I.V."/>
            <person name="Debuchy R."/>
            <person name="Gladieux P."/>
            <person name="Thoren M.H."/>
            <person name="Johannesson H."/>
        </authorList>
    </citation>
    <scope>NUCLEOTIDE SEQUENCE</scope>
    <source>
        <strain evidence="3">CBS 508.74</strain>
    </source>
</reference>
<feature type="compositionally biased region" description="Polar residues" evidence="1">
    <location>
        <begin position="23"/>
        <end position="35"/>
    </location>
</feature>
<keyword evidence="2" id="KW-0472">Membrane</keyword>
<feature type="region of interest" description="Disordered" evidence="1">
    <location>
        <begin position="273"/>
        <end position="314"/>
    </location>
</feature>
<evidence type="ECO:0000313" key="4">
    <source>
        <dbReference type="Proteomes" id="UP001302812"/>
    </source>
</evidence>
<feature type="region of interest" description="Disordered" evidence="1">
    <location>
        <begin position="104"/>
        <end position="126"/>
    </location>
</feature>
<feature type="region of interest" description="Disordered" evidence="1">
    <location>
        <begin position="1"/>
        <end position="42"/>
    </location>
</feature>
<gene>
    <name evidence="3" type="ORF">N656DRAFT_825198</name>
</gene>
<proteinExistence type="predicted"/>
<feature type="compositionally biased region" description="Pro residues" evidence="1">
    <location>
        <begin position="196"/>
        <end position="210"/>
    </location>
</feature>
<evidence type="ECO:0000256" key="1">
    <source>
        <dbReference type="SAM" id="MobiDB-lite"/>
    </source>
</evidence>
<name>A0AAN6TLY2_9PEZI</name>
<keyword evidence="2" id="KW-1133">Transmembrane helix</keyword>
<evidence type="ECO:0000256" key="2">
    <source>
        <dbReference type="SAM" id="Phobius"/>
    </source>
</evidence>
<dbReference type="AlphaFoldDB" id="A0AAN6TLY2"/>
<keyword evidence="4" id="KW-1185">Reference proteome</keyword>
<dbReference type="RefSeq" id="XP_064674509.1">
    <property type="nucleotide sequence ID" value="XM_064818440.1"/>
</dbReference>
<accession>A0AAN6TLY2</accession>
<comment type="caution">
    <text evidence="3">The sequence shown here is derived from an EMBL/GenBank/DDBJ whole genome shotgun (WGS) entry which is preliminary data.</text>
</comment>
<feature type="transmembrane region" description="Helical" evidence="2">
    <location>
        <begin position="477"/>
        <end position="498"/>
    </location>
</feature>
<protein>
    <recommendedName>
        <fullName evidence="5">Transmembrane protein</fullName>
    </recommendedName>
</protein>
<feature type="transmembrane region" description="Helical" evidence="2">
    <location>
        <begin position="446"/>
        <end position="465"/>
    </location>
</feature>
<reference evidence="3" key="1">
    <citation type="journal article" date="2023" name="Mol. Phylogenet. Evol.">
        <title>Genome-scale phylogeny and comparative genomics of the fungal order Sordariales.</title>
        <authorList>
            <person name="Hensen N."/>
            <person name="Bonometti L."/>
            <person name="Westerberg I."/>
            <person name="Brannstrom I.O."/>
            <person name="Guillou S."/>
            <person name="Cros-Aarteil S."/>
            <person name="Calhoun S."/>
            <person name="Haridas S."/>
            <person name="Kuo A."/>
            <person name="Mondo S."/>
            <person name="Pangilinan J."/>
            <person name="Riley R."/>
            <person name="LaButti K."/>
            <person name="Andreopoulos B."/>
            <person name="Lipzen A."/>
            <person name="Chen C."/>
            <person name="Yan M."/>
            <person name="Daum C."/>
            <person name="Ng V."/>
            <person name="Clum A."/>
            <person name="Steindorff A."/>
            <person name="Ohm R.A."/>
            <person name="Martin F."/>
            <person name="Silar P."/>
            <person name="Natvig D.O."/>
            <person name="Lalanne C."/>
            <person name="Gautier V."/>
            <person name="Ament-Velasquez S.L."/>
            <person name="Kruys A."/>
            <person name="Hutchinson M.I."/>
            <person name="Powell A.J."/>
            <person name="Barry K."/>
            <person name="Miller A.N."/>
            <person name="Grigoriev I.V."/>
            <person name="Debuchy R."/>
            <person name="Gladieux P."/>
            <person name="Hiltunen Thoren M."/>
            <person name="Johannesson H."/>
        </authorList>
    </citation>
    <scope>NUCLEOTIDE SEQUENCE</scope>
    <source>
        <strain evidence="3">CBS 508.74</strain>
    </source>
</reference>
<evidence type="ECO:0008006" key="5">
    <source>
        <dbReference type="Google" id="ProtNLM"/>
    </source>
</evidence>
<dbReference type="GeneID" id="89942567"/>